<dbReference type="Proteomes" id="UP000502756">
    <property type="component" value="Chromosome"/>
</dbReference>
<feature type="compositionally biased region" description="Polar residues" evidence="1">
    <location>
        <begin position="30"/>
        <end position="42"/>
    </location>
</feature>
<dbReference type="RefSeq" id="WP_171739328.1">
    <property type="nucleotide sequence ID" value="NZ_CP053435.1"/>
</dbReference>
<evidence type="ECO:0000313" key="2">
    <source>
        <dbReference type="EMBL" id="QJW89489.1"/>
    </source>
</evidence>
<proteinExistence type="predicted"/>
<dbReference type="EMBL" id="CP053435">
    <property type="protein sequence ID" value="QJW89489.1"/>
    <property type="molecule type" value="Genomic_DNA"/>
</dbReference>
<sequence>MNGLVGRKRFRKGGQTGFLFTGTLVGRGSLQDNPYKSPTTPERITGPSGSGKEFR</sequence>
<name>A0A6M5Y6E3_9BACT</name>
<dbReference type="AlphaFoldDB" id="A0A6M5Y6E3"/>
<evidence type="ECO:0000256" key="1">
    <source>
        <dbReference type="SAM" id="MobiDB-lite"/>
    </source>
</evidence>
<accession>A0A6M5Y6E3</accession>
<keyword evidence="3" id="KW-1185">Reference proteome</keyword>
<gene>
    <name evidence="2" type="ORF">HNV11_08910</name>
</gene>
<reference evidence="2 3" key="1">
    <citation type="submission" date="2020-05" db="EMBL/GenBank/DDBJ databases">
        <title>Genome sequencing of Spirosoma sp. TS118.</title>
        <authorList>
            <person name="Lee J.-H."/>
            <person name="Jeong S."/>
            <person name="Zhao L."/>
            <person name="Jung J.-H."/>
            <person name="Kim M.-K."/>
            <person name="Lim S."/>
        </authorList>
    </citation>
    <scope>NUCLEOTIDE SEQUENCE [LARGE SCALE GENOMIC DNA]</scope>
    <source>
        <strain evidence="2 3">TS118</strain>
    </source>
</reference>
<dbReference type="KEGG" id="stae:HNV11_08910"/>
<evidence type="ECO:0000313" key="3">
    <source>
        <dbReference type="Proteomes" id="UP000502756"/>
    </source>
</evidence>
<feature type="region of interest" description="Disordered" evidence="1">
    <location>
        <begin position="24"/>
        <end position="55"/>
    </location>
</feature>
<protein>
    <submittedName>
        <fullName evidence="2">Uncharacterized protein</fullName>
    </submittedName>
</protein>
<organism evidence="2 3">
    <name type="scientific">Spirosoma taeanense</name>
    <dbReference type="NCBI Taxonomy" id="2735870"/>
    <lineage>
        <taxon>Bacteria</taxon>
        <taxon>Pseudomonadati</taxon>
        <taxon>Bacteroidota</taxon>
        <taxon>Cytophagia</taxon>
        <taxon>Cytophagales</taxon>
        <taxon>Cytophagaceae</taxon>
        <taxon>Spirosoma</taxon>
    </lineage>
</organism>